<dbReference type="RefSeq" id="WP_260574960.1">
    <property type="nucleotide sequence ID" value="NZ_CP104205.1"/>
</dbReference>
<dbReference type="EMBL" id="CP104205">
    <property type="protein sequence ID" value="UWX56323.1"/>
    <property type="molecule type" value="Genomic_DNA"/>
</dbReference>
<evidence type="ECO:0000313" key="4">
    <source>
        <dbReference type="Proteomes" id="UP001059209"/>
    </source>
</evidence>
<dbReference type="Gene3D" id="3.40.50.1860">
    <property type="match status" value="2"/>
</dbReference>
<dbReference type="PANTHER" id="PTHR21198:SF7">
    <property type="entry name" value="ASPARTATE-GLUTAMATE RACEMASE FAMILY"/>
    <property type="match status" value="1"/>
</dbReference>
<sequence>MKKIGLIGGITWQSTQLYYQYLNEAVNREMGGSHSCKLILESVDFEEISQKQSKGDWDSLNREFAEIGKRLEVAGVEIILIGANTMHLCSESIKEATNIPLLHIAEATGEAIVSKGMDKVLLLGIKYTMGLDFYKDILKTKFDISTLVPSEADQELVHGIIYKELSKGIISPESRRVYRILLKKRKIWVLKGSF</sequence>
<comment type="similarity">
    <text evidence="1">Belongs to the aspartate/glutamate racemases family.</text>
</comment>
<evidence type="ECO:0000256" key="2">
    <source>
        <dbReference type="ARBA" id="ARBA00023235"/>
    </source>
</evidence>
<dbReference type="InterPro" id="IPR001920">
    <property type="entry name" value="Asp/Glu_race"/>
</dbReference>
<dbReference type="InterPro" id="IPR004380">
    <property type="entry name" value="Asp_race"/>
</dbReference>
<dbReference type="EC" id="5.1.1.-" evidence="3"/>
<gene>
    <name evidence="3" type="ORF">NYZ99_09040</name>
</gene>
<dbReference type="NCBIfam" id="TIGR00035">
    <property type="entry name" value="asp_race"/>
    <property type="match status" value="1"/>
</dbReference>
<organism evidence="3 4">
    <name type="scientific">Maribacter litopenaei</name>
    <dbReference type="NCBI Taxonomy" id="2976127"/>
    <lineage>
        <taxon>Bacteria</taxon>
        <taxon>Pseudomonadati</taxon>
        <taxon>Bacteroidota</taxon>
        <taxon>Flavobacteriia</taxon>
        <taxon>Flavobacteriales</taxon>
        <taxon>Flavobacteriaceae</taxon>
        <taxon>Maribacter</taxon>
    </lineage>
</organism>
<protein>
    <submittedName>
        <fullName evidence="3">Amino acid racemase</fullName>
        <ecNumber evidence="3">5.1.1.-</ecNumber>
    </submittedName>
</protein>
<name>A0ABY5YB88_9FLAO</name>
<dbReference type="GO" id="GO:0016853">
    <property type="term" value="F:isomerase activity"/>
    <property type="evidence" value="ECO:0007669"/>
    <property type="project" value="UniProtKB-KW"/>
</dbReference>
<accession>A0ABY5YB88</accession>
<keyword evidence="4" id="KW-1185">Reference proteome</keyword>
<dbReference type="InterPro" id="IPR015942">
    <property type="entry name" value="Asp/Glu/hydantoin_racemase"/>
</dbReference>
<evidence type="ECO:0000313" key="3">
    <source>
        <dbReference type="EMBL" id="UWX56323.1"/>
    </source>
</evidence>
<reference evidence="3" key="1">
    <citation type="submission" date="2022-09" db="EMBL/GenBank/DDBJ databases">
        <title>Maribacter litopenaei sp. nov., isolated from the intestinal tract of the Pacific White Shrimp, Litopenaeus vannamei.</title>
        <authorList>
            <person name="Kim S.Y."/>
            <person name="Hwang C.Y."/>
        </authorList>
    </citation>
    <scope>NUCLEOTIDE SEQUENCE</scope>
    <source>
        <strain evidence="3">HL-LV01</strain>
    </source>
</reference>
<dbReference type="SUPFAM" id="SSF53681">
    <property type="entry name" value="Aspartate/glutamate racemase"/>
    <property type="match status" value="2"/>
</dbReference>
<dbReference type="PANTHER" id="PTHR21198">
    <property type="entry name" value="GLUTAMATE RACEMASE"/>
    <property type="match status" value="1"/>
</dbReference>
<dbReference type="Pfam" id="PF01177">
    <property type="entry name" value="Asp_Glu_race"/>
    <property type="match status" value="1"/>
</dbReference>
<proteinExistence type="inferred from homology"/>
<keyword evidence="2 3" id="KW-0413">Isomerase</keyword>
<evidence type="ECO:0000256" key="1">
    <source>
        <dbReference type="ARBA" id="ARBA00007847"/>
    </source>
</evidence>
<dbReference type="Proteomes" id="UP001059209">
    <property type="component" value="Chromosome"/>
</dbReference>